<dbReference type="CDD" id="cd23804">
    <property type="entry name" value="UBCc_UBE2S"/>
    <property type="match status" value="1"/>
</dbReference>
<dbReference type="PANTHER" id="PTHR24067">
    <property type="entry name" value="UBIQUITIN-CONJUGATING ENZYME E2"/>
    <property type="match status" value="1"/>
</dbReference>
<dbReference type="PROSITE" id="PS00183">
    <property type="entry name" value="UBC_1"/>
    <property type="match status" value="1"/>
</dbReference>
<dbReference type="SUPFAM" id="SSF54495">
    <property type="entry name" value="UBC-like"/>
    <property type="match status" value="1"/>
</dbReference>
<dbReference type="Pfam" id="PF00179">
    <property type="entry name" value="UQ_con"/>
    <property type="match status" value="1"/>
</dbReference>
<dbReference type="AlphaFoldDB" id="A0A507CJ14"/>
<keyword evidence="11" id="KW-1185">Reference proteome</keyword>
<dbReference type="SMART" id="SM00212">
    <property type="entry name" value="UBCc"/>
    <property type="match status" value="1"/>
</dbReference>
<proteinExistence type="inferred from homology"/>
<evidence type="ECO:0000256" key="6">
    <source>
        <dbReference type="PROSITE-ProRule" id="PRU10133"/>
    </source>
</evidence>
<dbReference type="EMBL" id="QEAO01000001">
    <property type="protein sequence ID" value="TPX38246.1"/>
    <property type="molecule type" value="Genomic_DNA"/>
</dbReference>
<keyword evidence="2" id="KW-0808">Transferase</keyword>
<feature type="compositionally biased region" description="Low complexity" evidence="8">
    <location>
        <begin position="172"/>
        <end position="198"/>
    </location>
</feature>
<dbReference type="RefSeq" id="XP_031027960.1">
    <property type="nucleotide sequence ID" value="XM_031166316.1"/>
</dbReference>
<evidence type="ECO:0000256" key="2">
    <source>
        <dbReference type="ARBA" id="ARBA00022679"/>
    </source>
</evidence>
<dbReference type="PROSITE" id="PS50127">
    <property type="entry name" value="UBC_2"/>
    <property type="match status" value="1"/>
</dbReference>
<dbReference type="Proteomes" id="UP000319731">
    <property type="component" value="Unassembled WGS sequence"/>
</dbReference>
<dbReference type="InterPro" id="IPR000608">
    <property type="entry name" value="UBC"/>
</dbReference>
<keyword evidence="5 7" id="KW-0067">ATP-binding</keyword>
<evidence type="ECO:0000256" key="7">
    <source>
        <dbReference type="RuleBase" id="RU362109"/>
    </source>
</evidence>
<feature type="compositionally biased region" description="Basic and acidic residues" evidence="8">
    <location>
        <begin position="225"/>
        <end position="236"/>
    </location>
</feature>
<reference evidence="10 11" key="1">
    <citation type="journal article" date="2019" name="Sci. Rep.">
        <title>Comparative genomics of chytrid fungi reveal insights into the obligate biotrophic and pathogenic lifestyle of Synchytrium endobioticum.</title>
        <authorList>
            <person name="van de Vossenberg B.T.L.H."/>
            <person name="Warris S."/>
            <person name="Nguyen H.D.T."/>
            <person name="van Gent-Pelzer M.P.E."/>
            <person name="Joly D.L."/>
            <person name="van de Geest H.C."/>
            <person name="Bonants P.J.M."/>
            <person name="Smith D.S."/>
            <person name="Levesque C.A."/>
            <person name="van der Lee T.A.J."/>
        </authorList>
    </citation>
    <scope>NUCLEOTIDE SEQUENCE [LARGE SCALE GENOMIC DNA]</scope>
    <source>
        <strain evidence="10 11">JEL517</strain>
    </source>
</reference>
<evidence type="ECO:0000313" key="11">
    <source>
        <dbReference type="Proteomes" id="UP000319731"/>
    </source>
</evidence>
<dbReference type="GO" id="GO:0061631">
    <property type="term" value="F:ubiquitin conjugating enzyme activity"/>
    <property type="evidence" value="ECO:0007669"/>
    <property type="project" value="UniProtKB-EC"/>
</dbReference>
<dbReference type="InterPro" id="IPR023313">
    <property type="entry name" value="UBQ-conjugating_AS"/>
</dbReference>
<evidence type="ECO:0000256" key="8">
    <source>
        <dbReference type="SAM" id="MobiDB-lite"/>
    </source>
</evidence>
<feature type="domain" description="UBC core" evidence="9">
    <location>
        <begin position="1"/>
        <end position="136"/>
    </location>
</feature>
<name>A0A507CJ14_9FUNG</name>
<organism evidence="10 11">
    <name type="scientific">Synchytrium microbalum</name>
    <dbReference type="NCBI Taxonomy" id="1806994"/>
    <lineage>
        <taxon>Eukaryota</taxon>
        <taxon>Fungi</taxon>
        <taxon>Fungi incertae sedis</taxon>
        <taxon>Chytridiomycota</taxon>
        <taxon>Chytridiomycota incertae sedis</taxon>
        <taxon>Chytridiomycetes</taxon>
        <taxon>Synchytriales</taxon>
        <taxon>Synchytriaceae</taxon>
        <taxon>Synchytrium</taxon>
    </lineage>
</organism>
<dbReference type="OrthoDB" id="10069349at2759"/>
<evidence type="ECO:0000259" key="9">
    <source>
        <dbReference type="PROSITE" id="PS50127"/>
    </source>
</evidence>
<feature type="active site" description="Glycyl thioester intermediate" evidence="6">
    <location>
        <position position="74"/>
    </location>
</feature>
<comment type="similarity">
    <text evidence="7">Belongs to the ubiquitin-conjugating enzyme family.</text>
</comment>
<evidence type="ECO:0000256" key="3">
    <source>
        <dbReference type="ARBA" id="ARBA00022741"/>
    </source>
</evidence>
<dbReference type="EC" id="2.3.2.23" evidence="1"/>
<comment type="caution">
    <text evidence="10">The sequence shown here is derived from an EMBL/GenBank/DDBJ whole genome shotgun (WGS) entry which is preliminary data.</text>
</comment>
<protein>
    <recommendedName>
        <fullName evidence="1">E2 ubiquitin-conjugating enzyme</fullName>
        <ecNumber evidence="1">2.3.2.23</ecNumber>
    </recommendedName>
</protein>
<evidence type="ECO:0000313" key="10">
    <source>
        <dbReference type="EMBL" id="TPX38246.1"/>
    </source>
</evidence>
<evidence type="ECO:0000256" key="5">
    <source>
        <dbReference type="ARBA" id="ARBA00022840"/>
    </source>
</evidence>
<evidence type="ECO:0000256" key="4">
    <source>
        <dbReference type="ARBA" id="ARBA00022786"/>
    </source>
</evidence>
<dbReference type="InterPro" id="IPR016135">
    <property type="entry name" value="UBQ-conjugating_enzyme/RWD"/>
</dbReference>
<dbReference type="FunFam" id="3.10.110.10:FF:000031">
    <property type="entry name" value="Ubiquitin-conjugating enzyme E2 22"/>
    <property type="match status" value="1"/>
</dbReference>
<dbReference type="InterPro" id="IPR050113">
    <property type="entry name" value="Ub_conjugating_enzyme"/>
</dbReference>
<dbReference type="GeneID" id="42001613"/>
<feature type="region of interest" description="Disordered" evidence="8">
    <location>
        <begin position="169"/>
        <end position="242"/>
    </location>
</feature>
<dbReference type="Gene3D" id="3.10.110.10">
    <property type="entry name" value="Ubiquitin Conjugating Enzyme"/>
    <property type="match status" value="1"/>
</dbReference>
<keyword evidence="4 7" id="KW-0833">Ubl conjugation pathway</keyword>
<gene>
    <name evidence="10" type="ORF">SmJEL517_g00387</name>
</gene>
<dbReference type="STRING" id="1806994.A0A507CJ14"/>
<keyword evidence="3 7" id="KW-0547">Nucleotide-binding</keyword>
<sequence length="242" mass="26052">MNGKPAGGIKILLNEENIMDIQALIHGPEGTPFEGGVFRIKLIIGSEFPNEPPKGFFVTKIFHPNVSKAGGEICVDTLKRDWKKDYGIDHILLVIRCLLIAPNPESALNEEAGKLLLEDYSAYTHHAAMWTRIHAPNKGEFPSIPKTKTTTASATGDKLVVEAKLTADSSIPNSSTTTTAENTTNTTTTSPTPAAGTTLAEVLGPNAHGNVMSGSVASVKKRPADKKLEKEATDKKRTLRRL</sequence>
<dbReference type="GO" id="GO:0005524">
    <property type="term" value="F:ATP binding"/>
    <property type="evidence" value="ECO:0007669"/>
    <property type="project" value="UniProtKB-UniRule"/>
</dbReference>
<evidence type="ECO:0000256" key="1">
    <source>
        <dbReference type="ARBA" id="ARBA00012486"/>
    </source>
</evidence>
<accession>A0A507CJ14</accession>